<feature type="domain" description="Glyceraldehyde 3-phosphate dehydrogenase catalytic" evidence="19">
    <location>
        <begin position="29"/>
        <end position="98"/>
    </location>
</feature>
<sequence length="197" mass="21814">RKVNVVASSALFIDAKLMNASYTANRFTSLAKVIHDNFGISEGLMILMHAITTTQNTVDSLSSNSLRDGRSASQNIIPASTGATKTVGKLIPNLNRYITKDEGNCKQMMKAVADSLLSRILGYTEKQVSTDLCIDSDSHSSYFSASAGIAHSNHFVKLVSWYHSWILRSNMLLENCATYNSIFQKDQFTNRSQKYLT</sequence>
<keyword evidence="12" id="KW-0520">NAD</keyword>
<reference evidence="20" key="4">
    <citation type="submission" date="2025-08" db="UniProtKB">
        <authorList>
            <consortium name="Ensembl"/>
        </authorList>
    </citation>
    <scope>IDENTIFICATION</scope>
</reference>
<dbReference type="GeneTree" id="ENSGT00940000153298"/>
<keyword evidence="9" id="KW-0053">Apoptosis</keyword>
<keyword evidence="14" id="KW-0206">Cytoskeleton</keyword>
<dbReference type="PRINTS" id="PR00078">
    <property type="entry name" value="G3PDHDRGNASE"/>
</dbReference>
<reference evidence="21" key="2">
    <citation type="journal article" date="2017" name="Sci. Adv.">
        <title>A tail of two voltages: Proteomic comparison of the three electric organs of the electric eel.</title>
        <authorList>
            <person name="Traeger L.L."/>
            <person name="Sabat G."/>
            <person name="Barrett-Wilt G.A."/>
            <person name="Wells G.B."/>
            <person name="Sussman M.R."/>
        </authorList>
    </citation>
    <scope>NUCLEOTIDE SEQUENCE [LARGE SCALE GENOMIC DNA]</scope>
</reference>
<dbReference type="SUPFAM" id="SSF55347">
    <property type="entry name" value="Glyceraldehyde-3-phosphate dehydrogenase-like, C-terminal domain"/>
    <property type="match status" value="1"/>
</dbReference>
<feature type="domain" description="Glyceraldehyde 3-phosphate dehydrogenase catalytic" evidence="19">
    <location>
        <begin position="105"/>
        <end position="162"/>
    </location>
</feature>
<dbReference type="Gene3D" id="3.30.360.10">
    <property type="entry name" value="Dihydrodipicolinate Reductase, domain 2"/>
    <property type="match status" value="2"/>
</dbReference>
<evidence type="ECO:0000256" key="10">
    <source>
        <dbReference type="ARBA" id="ARBA00022799"/>
    </source>
</evidence>
<dbReference type="AlphaFoldDB" id="A0A4W4EWG8"/>
<dbReference type="PANTHER" id="PTHR10836:SF111">
    <property type="entry name" value="GLYCERALDEHYDE-3-PHOSPHATE DEHYDROGENASE"/>
    <property type="match status" value="1"/>
</dbReference>
<dbReference type="GO" id="GO:0005829">
    <property type="term" value="C:cytosol"/>
    <property type="evidence" value="ECO:0007669"/>
    <property type="project" value="UniProtKB-SubCell"/>
</dbReference>
<evidence type="ECO:0000256" key="12">
    <source>
        <dbReference type="ARBA" id="ARBA00023027"/>
    </source>
</evidence>
<evidence type="ECO:0000256" key="1">
    <source>
        <dbReference type="ARBA" id="ARBA00004123"/>
    </source>
</evidence>
<reference evidence="21" key="1">
    <citation type="journal article" date="2014" name="Science">
        <title>Nonhuman genetics. Genomic basis for the convergent evolution of electric organs.</title>
        <authorList>
            <person name="Gallant J.R."/>
            <person name="Traeger L.L."/>
            <person name="Volkening J.D."/>
            <person name="Moffett H."/>
            <person name="Chen P.H."/>
            <person name="Novina C.D."/>
            <person name="Phillips G.N.Jr."/>
            <person name="Anand R."/>
            <person name="Wells G.B."/>
            <person name="Pinch M."/>
            <person name="Guth R."/>
            <person name="Unguez G.A."/>
            <person name="Albert J.S."/>
            <person name="Zakon H.H."/>
            <person name="Samanta M.P."/>
            <person name="Sussman M.R."/>
        </authorList>
    </citation>
    <scope>NUCLEOTIDE SEQUENCE [LARGE SCALE GENOMIC DNA]</scope>
</reference>
<keyword evidence="13" id="KW-0324">Glycolysis</keyword>
<comment type="catalytic activity">
    <reaction evidence="18">
        <text>S-nitroso-L-cysteinyl-[GAPDH] + L-cysteinyl-[protein] = L-cysteinyl-[GAPDH] + S-nitroso-L-cysteinyl-[protein]</text>
        <dbReference type="Rhea" id="RHEA:66684"/>
        <dbReference type="Rhea" id="RHEA-COMP:10131"/>
        <dbReference type="Rhea" id="RHEA-COMP:17089"/>
        <dbReference type="Rhea" id="RHEA-COMP:17090"/>
        <dbReference type="Rhea" id="RHEA-COMP:17091"/>
        <dbReference type="ChEBI" id="CHEBI:29950"/>
        <dbReference type="ChEBI" id="CHEBI:149494"/>
    </reaction>
    <physiologicalReaction direction="left-to-right" evidence="18">
        <dbReference type="Rhea" id="RHEA:66685"/>
    </physiologicalReaction>
</comment>
<reference evidence="20" key="5">
    <citation type="submission" date="2025-09" db="UniProtKB">
        <authorList>
            <consortium name="Ensembl"/>
        </authorList>
    </citation>
    <scope>IDENTIFICATION</scope>
</reference>
<accession>A0A4W4EWG8</accession>
<evidence type="ECO:0000256" key="2">
    <source>
        <dbReference type="ARBA" id="ARBA00004245"/>
    </source>
</evidence>
<name>A0A4W4EWG8_ELEEL</name>
<organism evidence="20 21">
    <name type="scientific">Electrophorus electricus</name>
    <name type="common">Electric eel</name>
    <name type="synonym">Gymnotus electricus</name>
    <dbReference type="NCBI Taxonomy" id="8005"/>
    <lineage>
        <taxon>Eukaryota</taxon>
        <taxon>Metazoa</taxon>
        <taxon>Chordata</taxon>
        <taxon>Craniata</taxon>
        <taxon>Vertebrata</taxon>
        <taxon>Euteleostomi</taxon>
        <taxon>Actinopterygii</taxon>
        <taxon>Neopterygii</taxon>
        <taxon>Teleostei</taxon>
        <taxon>Ostariophysi</taxon>
        <taxon>Gymnotiformes</taxon>
        <taxon>Gymnotoidei</taxon>
        <taxon>Gymnotidae</taxon>
        <taxon>Electrophorus</taxon>
    </lineage>
</organism>
<evidence type="ECO:0000259" key="19">
    <source>
        <dbReference type="Pfam" id="PF02800"/>
    </source>
</evidence>
<keyword evidence="10" id="KW-0702">S-nitrosylation</keyword>
<evidence type="ECO:0000256" key="13">
    <source>
        <dbReference type="ARBA" id="ARBA00023152"/>
    </source>
</evidence>
<dbReference type="InterPro" id="IPR020829">
    <property type="entry name" value="GlycerAld_3-P_DH_cat"/>
</dbReference>
<dbReference type="Pfam" id="PF02800">
    <property type="entry name" value="Gp_dh_C"/>
    <property type="match status" value="2"/>
</dbReference>
<evidence type="ECO:0000256" key="16">
    <source>
        <dbReference type="ARBA" id="ARBA00031890"/>
    </source>
</evidence>
<keyword evidence="21" id="KW-1185">Reference proteome</keyword>
<dbReference type="GO" id="GO:0006915">
    <property type="term" value="P:apoptotic process"/>
    <property type="evidence" value="ECO:0007669"/>
    <property type="project" value="UniProtKB-KW"/>
</dbReference>
<dbReference type="STRING" id="8005.ENSEEEP00000015664"/>
<dbReference type="EC" id="1.2.1.12" evidence="6"/>
<dbReference type="PANTHER" id="PTHR10836">
    <property type="entry name" value="GLYCERALDEHYDE 3-PHOSPHATE DEHYDROGENASE"/>
    <property type="match status" value="1"/>
</dbReference>
<keyword evidence="7" id="KW-0963">Cytoplasm</keyword>
<keyword evidence="8" id="KW-0808">Transferase</keyword>
<evidence type="ECO:0000256" key="8">
    <source>
        <dbReference type="ARBA" id="ARBA00022679"/>
    </source>
</evidence>
<comment type="subcellular location">
    <subcellularLocation>
        <location evidence="2">Cytoplasm</location>
        <location evidence="2">Cytoskeleton</location>
    </subcellularLocation>
    <subcellularLocation>
        <location evidence="3">Cytoplasm</location>
        <location evidence="3">Cytosol</location>
    </subcellularLocation>
    <subcellularLocation>
        <location evidence="1">Nucleus</location>
    </subcellularLocation>
</comment>
<evidence type="ECO:0000256" key="6">
    <source>
        <dbReference type="ARBA" id="ARBA00013119"/>
    </source>
</evidence>
<proteinExistence type="inferred from homology"/>
<dbReference type="GO" id="GO:0005856">
    <property type="term" value="C:cytoskeleton"/>
    <property type="evidence" value="ECO:0007669"/>
    <property type="project" value="UniProtKB-SubCell"/>
</dbReference>
<evidence type="ECO:0000256" key="17">
    <source>
        <dbReference type="ARBA" id="ARBA00047698"/>
    </source>
</evidence>
<evidence type="ECO:0000256" key="15">
    <source>
        <dbReference type="ARBA" id="ARBA00023242"/>
    </source>
</evidence>
<dbReference type="InterPro" id="IPR020831">
    <property type="entry name" value="GlycerAld/Erythrose_P_DH"/>
</dbReference>
<keyword evidence="15" id="KW-0539">Nucleus</keyword>
<dbReference type="GO" id="GO:0005634">
    <property type="term" value="C:nucleus"/>
    <property type="evidence" value="ECO:0007669"/>
    <property type="project" value="UniProtKB-SubCell"/>
</dbReference>
<evidence type="ECO:0000313" key="20">
    <source>
        <dbReference type="Ensembl" id="ENSEEEP00000015664.2"/>
    </source>
</evidence>
<evidence type="ECO:0000256" key="3">
    <source>
        <dbReference type="ARBA" id="ARBA00004514"/>
    </source>
</evidence>
<dbReference type="GO" id="GO:0006096">
    <property type="term" value="P:glycolytic process"/>
    <property type="evidence" value="ECO:0007669"/>
    <property type="project" value="UniProtKB-KW"/>
</dbReference>
<comment type="pathway">
    <text evidence="4">Carbohydrate degradation; glycolysis; pyruvate from D-glyceraldehyde 3-phosphate: step 1/5.</text>
</comment>
<dbReference type="Proteomes" id="UP000314983">
    <property type="component" value="Chromosome 8"/>
</dbReference>
<evidence type="ECO:0000256" key="9">
    <source>
        <dbReference type="ARBA" id="ARBA00022703"/>
    </source>
</evidence>
<evidence type="ECO:0000256" key="4">
    <source>
        <dbReference type="ARBA" id="ARBA00004869"/>
    </source>
</evidence>
<evidence type="ECO:0000256" key="7">
    <source>
        <dbReference type="ARBA" id="ARBA00022490"/>
    </source>
</evidence>
<evidence type="ECO:0000256" key="5">
    <source>
        <dbReference type="ARBA" id="ARBA00007406"/>
    </source>
</evidence>
<evidence type="ECO:0000256" key="14">
    <source>
        <dbReference type="ARBA" id="ARBA00023212"/>
    </source>
</evidence>
<comment type="similarity">
    <text evidence="5">Belongs to the glyceraldehyde-3-phosphate dehydrogenase family.</text>
</comment>
<dbReference type="Ensembl" id="ENSEEET00000015844.2">
    <property type="protein sequence ID" value="ENSEEEP00000015664.2"/>
    <property type="gene ID" value="ENSEEEG00000007706.2"/>
</dbReference>
<comment type="catalytic activity">
    <reaction evidence="17">
        <text>D-glyceraldehyde 3-phosphate + phosphate + NAD(+) = (2R)-3-phospho-glyceroyl phosphate + NADH + H(+)</text>
        <dbReference type="Rhea" id="RHEA:10300"/>
        <dbReference type="ChEBI" id="CHEBI:15378"/>
        <dbReference type="ChEBI" id="CHEBI:43474"/>
        <dbReference type="ChEBI" id="CHEBI:57540"/>
        <dbReference type="ChEBI" id="CHEBI:57604"/>
        <dbReference type="ChEBI" id="CHEBI:57945"/>
        <dbReference type="ChEBI" id="CHEBI:59776"/>
        <dbReference type="EC" id="1.2.1.12"/>
    </reaction>
</comment>
<reference evidence="20" key="3">
    <citation type="submission" date="2020-05" db="EMBL/GenBank/DDBJ databases">
        <title>Electrophorus electricus (electric eel) genome, fEleEle1, primary haplotype.</title>
        <authorList>
            <person name="Myers G."/>
            <person name="Meyer A."/>
            <person name="Fedrigo O."/>
            <person name="Formenti G."/>
            <person name="Rhie A."/>
            <person name="Tracey A."/>
            <person name="Sims Y."/>
            <person name="Jarvis E.D."/>
        </authorList>
    </citation>
    <scope>NUCLEOTIDE SEQUENCE [LARGE SCALE GENOMIC DNA]</scope>
</reference>
<keyword evidence="11" id="KW-0560">Oxidoreductase</keyword>
<dbReference type="GO" id="GO:0016740">
    <property type="term" value="F:transferase activity"/>
    <property type="evidence" value="ECO:0007669"/>
    <property type="project" value="UniProtKB-KW"/>
</dbReference>
<evidence type="ECO:0000256" key="18">
    <source>
        <dbReference type="ARBA" id="ARBA00048005"/>
    </source>
</evidence>
<dbReference type="GO" id="GO:0004365">
    <property type="term" value="F:glyceraldehyde-3-phosphate dehydrogenase (NAD+) (phosphorylating) activity"/>
    <property type="evidence" value="ECO:0007669"/>
    <property type="project" value="UniProtKB-EC"/>
</dbReference>
<evidence type="ECO:0000313" key="21">
    <source>
        <dbReference type="Proteomes" id="UP000314983"/>
    </source>
</evidence>
<protein>
    <recommendedName>
        <fullName evidence="6">glyceraldehyde-3-phosphate dehydrogenase (phosphorylating)</fullName>
        <ecNumber evidence="6">1.2.1.12</ecNumber>
    </recommendedName>
    <alternativeName>
        <fullName evidence="16">Peptidyl-cysteine S-nitrosylase GAPDH</fullName>
    </alternativeName>
</protein>
<evidence type="ECO:0000256" key="11">
    <source>
        <dbReference type="ARBA" id="ARBA00023002"/>
    </source>
</evidence>